<evidence type="ECO:0000313" key="6">
    <source>
        <dbReference type="EMBL" id="RGR46655.1"/>
    </source>
</evidence>
<dbReference type="Proteomes" id="UP000293506">
    <property type="component" value="Unassembled WGS sequence"/>
</dbReference>
<dbReference type="EMBL" id="QSHL01000001">
    <property type="protein sequence ID" value="RHC09938.1"/>
    <property type="molecule type" value="Genomic_DNA"/>
</dbReference>
<dbReference type="GeneID" id="79804595"/>
<dbReference type="Proteomes" id="UP000284220">
    <property type="component" value="Unassembled WGS sequence"/>
</dbReference>
<evidence type="ECO:0000313" key="27">
    <source>
        <dbReference type="Proteomes" id="UP000284242"/>
    </source>
</evidence>
<dbReference type="EMBL" id="QROE01000001">
    <property type="protein sequence ID" value="RHK97890.1"/>
    <property type="molecule type" value="Genomic_DNA"/>
</dbReference>
<evidence type="ECO:0000313" key="17">
    <source>
        <dbReference type="Proteomes" id="UP000095409"/>
    </source>
</evidence>
<dbReference type="EMBL" id="CYZD01000001">
    <property type="protein sequence ID" value="CUN48753.1"/>
    <property type="molecule type" value="Genomic_DNA"/>
</dbReference>
<dbReference type="EMBL" id="QSKO01000002">
    <property type="protein sequence ID" value="RHE77893.1"/>
    <property type="molecule type" value="Genomic_DNA"/>
</dbReference>
<reference evidence="16 32" key="3">
    <citation type="journal article" date="2019" name="Science, e1252229">
        <title>Invertible promoters mediate bacterial phase variation, antibiotic resistance, and host adaptation in the gut.</title>
        <authorList>
            <person name="Jiang X."/>
            <person name="Hall A.B."/>
            <person name="Arthur T.D."/>
            <person name="Plichta D.R."/>
            <person name="Covington C.T."/>
            <person name="Poyet M."/>
            <person name="Crothers J."/>
            <person name="Moses P.L."/>
            <person name="Tolonen A.C."/>
            <person name="Vlamakis H."/>
            <person name="Alm E.J."/>
            <person name="Xavier R.J."/>
        </authorList>
    </citation>
    <scope>NUCLEOTIDE SEQUENCE [LARGE SCALE GENOMIC DNA]</scope>
    <source>
        <strain evidence="16">Af_0058</strain>
        <strain evidence="32">af_0058</strain>
    </source>
</reference>
<evidence type="ECO:0000313" key="9">
    <source>
        <dbReference type="EMBL" id="RHC09938.1"/>
    </source>
</evidence>
<name>A0A174QUE3_9FIRM</name>
<dbReference type="EMBL" id="QSUB01000001">
    <property type="protein sequence ID" value="RGN07094.1"/>
    <property type="molecule type" value="Genomic_DNA"/>
</dbReference>
<evidence type="ECO:0000313" key="29">
    <source>
        <dbReference type="Proteomes" id="UP000284644"/>
    </source>
</evidence>
<dbReference type="NCBIfam" id="NF033850">
    <property type="entry name" value="LCxxNW"/>
    <property type="match status" value="1"/>
</dbReference>
<dbReference type="Proteomes" id="UP000265828">
    <property type="component" value="Unassembled WGS sequence"/>
</dbReference>
<evidence type="ECO:0000313" key="25">
    <source>
        <dbReference type="Proteomes" id="UP000284024"/>
    </source>
</evidence>
<dbReference type="EMBL" id="RCXQ01000002">
    <property type="protein sequence ID" value="RYT68230.1"/>
    <property type="molecule type" value="Genomic_DNA"/>
</dbReference>
<evidence type="ECO:0000313" key="30">
    <source>
        <dbReference type="Proteomes" id="UP000285839"/>
    </source>
</evidence>
<evidence type="ECO:0000313" key="21">
    <source>
        <dbReference type="Proteomes" id="UP000265808"/>
    </source>
</evidence>
<gene>
    <name evidence="15" type="ORF">DW021_16665</name>
    <name evidence="14" type="ORF">DW040_00860</name>
    <name evidence="13" type="ORF">DW222_00370</name>
    <name evidence="12" type="ORF">DW272_00135</name>
    <name evidence="11" type="ORF">DW723_01700</name>
    <name evidence="10" type="ORF">DW767_17595</name>
    <name evidence="9" type="ORF">DW859_00530</name>
    <name evidence="8" type="ORF">DWW07_02915</name>
    <name evidence="7" type="ORF">DWX77_01355</name>
    <name evidence="6" type="ORF">DWY46_14715</name>
    <name evidence="5" type="ORF">DWZ12_09510</name>
    <name evidence="4" type="ORF">DXB38_01250</name>
    <name evidence="3" type="ORF">DXB81_00755</name>
    <name evidence="16" type="ORF">EAI82_03225</name>
    <name evidence="1" type="ORF">ERS852394_00357</name>
    <name evidence="2" type="ORF">ERS852533_02398</name>
</gene>
<evidence type="ECO:0000313" key="32">
    <source>
        <dbReference type="Proteomes" id="UP000293506"/>
    </source>
</evidence>
<dbReference type="RefSeq" id="WP_005427493.1">
    <property type="nucleotide sequence ID" value="NZ_CABJDZ010000001.1"/>
</dbReference>
<evidence type="ECO:0000313" key="5">
    <source>
        <dbReference type="EMBL" id="RGQ04790.1"/>
    </source>
</evidence>
<evidence type="ECO:0000313" key="10">
    <source>
        <dbReference type="EMBL" id="RHE09535.1"/>
    </source>
</evidence>
<dbReference type="EMBL" id="QRSS01000009">
    <property type="protein sequence ID" value="RGQ04790.1"/>
    <property type="molecule type" value="Genomic_DNA"/>
</dbReference>
<dbReference type="AlphaFoldDB" id="A0A174QUE3"/>
<dbReference type="Proteomes" id="UP000095409">
    <property type="component" value="Unassembled WGS sequence"/>
</dbReference>
<protein>
    <submittedName>
        <fullName evidence="2">Uncharacterized protein</fullName>
    </submittedName>
</protein>
<evidence type="ECO:0000313" key="7">
    <source>
        <dbReference type="EMBL" id="RGS75980.1"/>
    </source>
</evidence>
<reference evidence="17 18" key="1">
    <citation type="submission" date="2015-09" db="EMBL/GenBank/DDBJ databases">
        <authorList>
            <consortium name="Pathogen Informatics"/>
        </authorList>
    </citation>
    <scope>NUCLEOTIDE SEQUENCE [LARGE SCALE GENOMIC DNA]</scope>
    <source>
        <strain evidence="1 17">2789STDY5608837</strain>
        <strain evidence="2 18">2789STDY5834921</strain>
    </source>
</reference>
<evidence type="ECO:0000313" key="23">
    <source>
        <dbReference type="Proteomes" id="UP000283585"/>
    </source>
</evidence>
<sequence>MENYCAFSKNHKCLNWTDYELTRYELEEAGSLCQANWIEIERKNEYIQLLQALLNDHGIPYPVE</sequence>
<evidence type="ECO:0000313" key="22">
    <source>
        <dbReference type="Proteomes" id="UP000265828"/>
    </source>
</evidence>
<dbReference type="Proteomes" id="UP000285839">
    <property type="component" value="Unassembled WGS sequence"/>
</dbReference>
<dbReference type="EMBL" id="QRZI01000002">
    <property type="protein sequence ID" value="RGV65520.1"/>
    <property type="molecule type" value="Genomic_DNA"/>
</dbReference>
<dbReference type="Proteomes" id="UP000284644">
    <property type="component" value="Unassembled WGS sequence"/>
</dbReference>
<dbReference type="EMBL" id="QRUH01000013">
    <property type="protein sequence ID" value="RGR46655.1"/>
    <property type="molecule type" value="Genomic_DNA"/>
</dbReference>
<evidence type="ECO:0000313" key="3">
    <source>
        <dbReference type="EMBL" id="RGN07094.1"/>
    </source>
</evidence>
<evidence type="ECO:0000313" key="16">
    <source>
        <dbReference type="EMBL" id="RYT68230.1"/>
    </source>
</evidence>
<evidence type="ECO:0000313" key="12">
    <source>
        <dbReference type="EMBL" id="RHG19656.1"/>
    </source>
</evidence>
<dbReference type="EMBL" id="QRHZ01000001">
    <property type="protein sequence ID" value="RHG19656.1"/>
    <property type="molecule type" value="Genomic_DNA"/>
</dbReference>
<dbReference type="Proteomes" id="UP000284267">
    <property type="component" value="Unassembled WGS sequence"/>
</dbReference>
<dbReference type="Proteomes" id="UP000261105">
    <property type="component" value="Unassembled WGS sequence"/>
</dbReference>
<dbReference type="Proteomes" id="UP000261222">
    <property type="component" value="Unassembled WGS sequence"/>
</dbReference>
<evidence type="ECO:0000313" key="24">
    <source>
        <dbReference type="Proteomes" id="UP000283928"/>
    </source>
</evidence>
<dbReference type="EMBL" id="QRVV01000002">
    <property type="protein sequence ID" value="RGS75980.1"/>
    <property type="molecule type" value="Genomic_DNA"/>
</dbReference>
<evidence type="ECO:0000313" key="28">
    <source>
        <dbReference type="Proteomes" id="UP000284267"/>
    </source>
</evidence>
<evidence type="ECO:0000313" key="14">
    <source>
        <dbReference type="EMBL" id="RHK97890.1"/>
    </source>
</evidence>
<dbReference type="OrthoDB" id="2004032at2"/>
<organism evidence="2 18">
    <name type="scientific">Blautia obeum</name>
    <dbReference type="NCBI Taxonomy" id="40520"/>
    <lineage>
        <taxon>Bacteria</taxon>
        <taxon>Bacillati</taxon>
        <taxon>Bacillota</taxon>
        <taxon>Clostridia</taxon>
        <taxon>Lachnospirales</taxon>
        <taxon>Lachnospiraceae</taxon>
        <taxon>Blautia</taxon>
    </lineage>
</organism>
<dbReference type="Proteomes" id="UP000283585">
    <property type="component" value="Unassembled WGS sequence"/>
</dbReference>
<dbReference type="Proteomes" id="UP000265808">
    <property type="component" value="Unassembled WGS sequence"/>
</dbReference>
<evidence type="ECO:0000313" key="15">
    <source>
        <dbReference type="EMBL" id="RHL42852.1"/>
    </source>
</evidence>
<dbReference type="Proteomes" id="UP000283928">
    <property type="component" value="Unassembled WGS sequence"/>
</dbReference>
<evidence type="ECO:0000313" key="1">
    <source>
        <dbReference type="EMBL" id="CUN48753.1"/>
    </source>
</evidence>
<accession>A0A174QUE3</accession>
<evidence type="ECO:0000313" key="18">
    <source>
        <dbReference type="Proteomes" id="UP000095413"/>
    </source>
</evidence>
<evidence type="ECO:0000313" key="11">
    <source>
        <dbReference type="EMBL" id="RHE77893.1"/>
    </source>
</evidence>
<dbReference type="Proteomes" id="UP000285897">
    <property type="component" value="Unassembled WGS sequence"/>
</dbReference>
<dbReference type="EMBL" id="QROS01000023">
    <property type="protein sequence ID" value="RHL42852.1"/>
    <property type="molecule type" value="Genomic_DNA"/>
</dbReference>
<dbReference type="Proteomes" id="UP000284024">
    <property type="component" value="Unassembled WGS sequence"/>
</dbReference>
<evidence type="ECO:0000313" key="2">
    <source>
        <dbReference type="EMBL" id="CUP74498.1"/>
    </source>
</evidence>
<evidence type="ECO:0000313" key="13">
    <source>
        <dbReference type="EMBL" id="RHH20931.1"/>
    </source>
</evidence>
<evidence type="ECO:0000313" key="26">
    <source>
        <dbReference type="Proteomes" id="UP000284220"/>
    </source>
</evidence>
<dbReference type="EMBL" id="CZBA01000014">
    <property type="protein sequence ID" value="CUP74498.1"/>
    <property type="molecule type" value="Genomic_DNA"/>
</dbReference>
<evidence type="ECO:0000313" key="19">
    <source>
        <dbReference type="Proteomes" id="UP000261105"/>
    </source>
</evidence>
<dbReference type="EMBL" id="QSJW01000015">
    <property type="protein sequence ID" value="RHE09535.1"/>
    <property type="molecule type" value="Genomic_DNA"/>
</dbReference>
<proteinExistence type="predicted"/>
<evidence type="ECO:0000313" key="20">
    <source>
        <dbReference type="Proteomes" id="UP000261222"/>
    </source>
</evidence>
<dbReference type="Proteomes" id="UP000284242">
    <property type="component" value="Unassembled WGS sequence"/>
</dbReference>
<dbReference type="EMBL" id="QSUZ01000001">
    <property type="protein sequence ID" value="RGN90639.1"/>
    <property type="molecule type" value="Genomic_DNA"/>
</dbReference>
<reference evidence="19 20" key="2">
    <citation type="submission" date="2018-08" db="EMBL/GenBank/DDBJ databases">
        <title>A genome reference for cultivated species of the human gut microbiota.</title>
        <authorList>
            <person name="Zou Y."/>
            <person name="Xue W."/>
            <person name="Luo G."/>
        </authorList>
    </citation>
    <scope>NUCLEOTIDE SEQUENCE [LARGE SCALE GENOMIC DNA]</scope>
    <source>
        <strain evidence="8 22">AF14-23</strain>
        <strain evidence="7 27">AF21-24</strain>
        <strain evidence="6 30">AF25-21</strain>
        <strain evidence="5 23">AF29-2BH</strain>
        <strain evidence="15 31">AF37-6AC</strain>
        <strain evidence="14 28">AF39-4</strain>
        <strain evidence="13 25">AM18-2AC</strain>
        <strain evidence="12 26">AM22-9LB</strain>
        <strain evidence="11 24">AM27-32LB</strain>
        <strain evidence="10 29">AM29-25AC</strain>
        <strain evidence="9 21">AM37-4AC</strain>
        <strain evidence="4 19">OM03-6</strain>
        <strain evidence="3 20">OM06-11AA</strain>
    </source>
</reference>
<evidence type="ECO:0000313" key="8">
    <source>
        <dbReference type="EMBL" id="RGV65520.1"/>
    </source>
</evidence>
<dbReference type="Proteomes" id="UP000095413">
    <property type="component" value="Unassembled WGS sequence"/>
</dbReference>
<evidence type="ECO:0000313" key="31">
    <source>
        <dbReference type="Proteomes" id="UP000285897"/>
    </source>
</evidence>
<dbReference type="EMBL" id="QRJH01000001">
    <property type="protein sequence ID" value="RHH20931.1"/>
    <property type="molecule type" value="Genomic_DNA"/>
</dbReference>
<evidence type="ECO:0000313" key="4">
    <source>
        <dbReference type="EMBL" id="RGN90639.1"/>
    </source>
</evidence>